<dbReference type="AlphaFoldDB" id="W7IVQ2"/>
<dbReference type="InterPro" id="IPR029787">
    <property type="entry name" value="Nucleotide_cyclase"/>
</dbReference>
<dbReference type="InterPro" id="IPR001054">
    <property type="entry name" value="A/G_cyclase"/>
</dbReference>
<keyword evidence="2" id="KW-1133">Transmembrane helix</keyword>
<sequence length="284" mass="30612">MTVWLVAVSVVAVGALVAVLVLSILLGRSRRRYARLLASTRSRSESRPRLGAGPRAEGLLGATHRAVRIANTTAARLRRHGVGGLLLSSLDDLTRWAEEHRGELARVTAPDGTITFVFTDIIDSTTLNDELGDKAWVRLLQAHDHLVRTQVSTRGGHVVKSLGDGFMVAFSTPEPAISAAIAIQHALAQRKHKALRATPITIRIGIHRGPAITRDGDYFGRTVATAARVAAQAGSEEVLVSADTLDGLPDPGRFRLAEPRHTELKGLKGDHALHPVEWTSHQPV</sequence>
<reference evidence="4 5" key="1">
    <citation type="journal article" date="2014" name="Genome Announc.">
        <title>Draft Genome Sequence of the Antitrypanosomally Active Sponge-Associated Bacterium Actinokineospora sp. Strain EG49.</title>
        <authorList>
            <person name="Harjes J."/>
            <person name="Ryu T."/>
            <person name="Abdelmohsen U.R."/>
            <person name="Moitinho-Silva L."/>
            <person name="Horn H."/>
            <person name="Ravasi T."/>
            <person name="Hentschel U."/>
        </authorList>
    </citation>
    <scope>NUCLEOTIDE SEQUENCE [LARGE SCALE GENOMIC DNA]</scope>
    <source>
        <strain evidence="4 5">EG49</strain>
    </source>
</reference>
<feature type="transmembrane region" description="Helical" evidence="2">
    <location>
        <begin position="6"/>
        <end position="26"/>
    </location>
</feature>
<dbReference type="EC" id="4.6.1.1" evidence="4"/>
<dbReference type="SMART" id="SM00044">
    <property type="entry name" value="CYCc"/>
    <property type="match status" value="1"/>
</dbReference>
<keyword evidence="5" id="KW-1185">Reference proteome</keyword>
<evidence type="ECO:0000256" key="2">
    <source>
        <dbReference type="SAM" id="Phobius"/>
    </source>
</evidence>
<evidence type="ECO:0000313" key="5">
    <source>
        <dbReference type="Proteomes" id="UP000019277"/>
    </source>
</evidence>
<organism evidence="4 5">
    <name type="scientific">Actinokineospora spheciospongiae</name>
    <dbReference type="NCBI Taxonomy" id="909613"/>
    <lineage>
        <taxon>Bacteria</taxon>
        <taxon>Bacillati</taxon>
        <taxon>Actinomycetota</taxon>
        <taxon>Actinomycetes</taxon>
        <taxon>Pseudonocardiales</taxon>
        <taxon>Pseudonocardiaceae</taxon>
        <taxon>Actinokineospora</taxon>
    </lineage>
</organism>
<comment type="similarity">
    <text evidence="1">Belongs to the adenylyl cyclase class-3 family.</text>
</comment>
<dbReference type="Pfam" id="PF00211">
    <property type="entry name" value="Guanylate_cyc"/>
    <property type="match status" value="1"/>
</dbReference>
<accession>A0A8E2WZE8</accession>
<dbReference type="PROSITE" id="PS50125">
    <property type="entry name" value="GUANYLATE_CYCLASE_2"/>
    <property type="match status" value="1"/>
</dbReference>
<dbReference type="eggNOG" id="COG2114">
    <property type="taxonomic scope" value="Bacteria"/>
</dbReference>
<feature type="domain" description="Guanylate cyclase" evidence="3">
    <location>
        <begin position="115"/>
        <end position="230"/>
    </location>
</feature>
<gene>
    <name evidence="4" type="ORF">UO65_3777</name>
</gene>
<dbReference type="InterPro" id="IPR050697">
    <property type="entry name" value="Adenylyl/Guanylyl_Cyclase_3/4"/>
</dbReference>
<proteinExistence type="inferred from homology"/>
<dbReference type="Proteomes" id="UP000019277">
    <property type="component" value="Unassembled WGS sequence"/>
</dbReference>
<dbReference type="Gene3D" id="3.30.70.1230">
    <property type="entry name" value="Nucleotide cyclase"/>
    <property type="match status" value="1"/>
</dbReference>
<dbReference type="GO" id="GO:0009190">
    <property type="term" value="P:cyclic nucleotide biosynthetic process"/>
    <property type="evidence" value="ECO:0007669"/>
    <property type="project" value="InterPro"/>
</dbReference>
<keyword evidence="2" id="KW-0812">Transmembrane</keyword>
<protein>
    <submittedName>
        <fullName evidence="4">Adenylate cyclase</fullName>
        <ecNumber evidence="4">4.6.1.1</ecNumber>
    </submittedName>
</protein>
<dbReference type="SUPFAM" id="SSF55073">
    <property type="entry name" value="Nucleotide cyclase"/>
    <property type="match status" value="1"/>
</dbReference>
<accession>W7IVQ2</accession>
<keyword evidence="4" id="KW-0456">Lyase</keyword>
<dbReference type="GO" id="GO:0004016">
    <property type="term" value="F:adenylate cyclase activity"/>
    <property type="evidence" value="ECO:0007669"/>
    <property type="project" value="UniProtKB-EC"/>
</dbReference>
<dbReference type="CDD" id="cd07302">
    <property type="entry name" value="CHD"/>
    <property type="match status" value="1"/>
</dbReference>
<dbReference type="GO" id="GO:0035556">
    <property type="term" value="P:intracellular signal transduction"/>
    <property type="evidence" value="ECO:0007669"/>
    <property type="project" value="InterPro"/>
</dbReference>
<dbReference type="RefSeq" id="WP_035284282.1">
    <property type="nucleotide sequence ID" value="NZ_AYXG01000139.1"/>
</dbReference>
<evidence type="ECO:0000259" key="3">
    <source>
        <dbReference type="PROSITE" id="PS50125"/>
    </source>
</evidence>
<comment type="caution">
    <text evidence="4">The sequence shown here is derived from an EMBL/GenBank/DDBJ whole genome shotgun (WGS) entry which is preliminary data.</text>
</comment>
<evidence type="ECO:0000256" key="1">
    <source>
        <dbReference type="ARBA" id="ARBA00005381"/>
    </source>
</evidence>
<dbReference type="STRING" id="909613.UO65_3777"/>
<dbReference type="PANTHER" id="PTHR43081">
    <property type="entry name" value="ADENYLATE CYCLASE, TERMINAL-DIFFERENTIATION SPECIFIC-RELATED"/>
    <property type="match status" value="1"/>
</dbReference>
<dbReference type="EMBL" id="AYXG01000139">
    <property type="protein sequence ID" value="EWC60847.1"/>
    <property type="molecule type" value="Genomic_DNA"/>
</dbReference>
<evidence type="ECO:0000313" key="4">
    <source>
        <dbReference type="EMBL" id="EWC60847.1"/>
    </source>
</evidence>
<dbReference type="PANTHER" id="PTHR43081:SF1">
    <property type="entry name" value="ADENYLATE CYCLASE, TERMINAL-DIFFERENTIATION SPECIFIC"/>
    <property type="match status" value="1"/>
</dbReference>
<name>W7IVQ2_9PSEU</name>
<dbReference type="OrthoDB" id="5494175at2"/>
<keyword evidence="2" id="KW-0472">Membrane</keyword>